<reference evidence="2 3" key="1">
    <citation type="submission" date="2020-10" db="EMBL/GenBank/DDBJ databases">
        <title>High quality whole genome sequence of Pseudomonas poae PMA22.</title>
        <authorList>
            <person name="Hernandez J.G."/>
            <person name="Rodriguez P."/>
            <person name="Cuevas C."/>
            <person name="de la Calle F."/>
            <person name="Galan B."/>
            <person name="Garcia J.L."/>
        </authorList>
    </citation>
    <scope>NUCLEOTIDE SEQUENCE [LARGE SCALE GENOMIC DNA]</scope>
    <source>
        <strain evidence="2 3">PMA22</strain>
    </source>
</reference>
<organism evidence="2 3">
    <name type="scientific">Pseudomonas poae</name>
    <dbReference type="NCBI Taxonomy" id="200451"/>
    <lineage>
        <taxon>Bacteria</taxon>
        <taxon>Pseudomonadati</taxon>
        <taxon>Pseudomonadota</taxon>
        <taxon>Gammaproteobacteria</taxon>
        <taxon>Pseudomonadales</taxon>
        <taxon>Pseudomonadaceae</taxon>
        <taxon>Pseudomonas</taxon>
    </lineage>
</organism>
<accession>A0A7M1KNY0</accession>
<feature type="region of interest" description="Disordered" evidence="1">
    <location>
        <begin position="84"/>
        <end position="125"/>
    </location>
</feature>
<proteinExistence type="predicted"/>
<gene>
    <name evidence="2" type="ORF">IMF22_12755</name>
</gene>
<name>A0A7M1KNY0_9PSED</name>
<sequence length="135" mass="14971">MVSVGMSVSLAKFVHAAHTNGNEKPTPTPAEDGRGNDIIKADKPRGKPHDRIYEHVHLPRIDSDDLYSHFGSLRELRFMPPKDIYIDSDIPRPNSEDNGPRIKPKYSTPPHKPGNPPKTPAMANTKHLAILTAKP</sequence>
<feature type="region of interest" description="Disordered" evidence="1">
    <location>
        <begin position="18"/>
        <end position="49"/>
    </location>
</feature>
<evidence type="ECO:0000256" key="1">
    <source>
        <dbReference type="SAM" id="MobiDB-lite"/>
    </source>
</evidence>
<dbReference type="AlphaFoldDB" id="A0A7M1KNY0"/>
<protein>
    <submittedName>
        <fullName evidence="2">Uncharacterized protein</fullName>
    </submittedName>
</protein>
<dbReference type="EMBL" id="CP063073">
    <property type="protein sequence ID" value="QOQ77834.1"/>
    <property type="molecule type" value="Genomic_DNA"/>
</dbReference>
<dbReference type="Proteomes" id="UP000594923">
    <property type="component" value="Chromosome"/>
</dbReference>
<evidence type="ECO:0000313" key="3">
    <source>
        <dbReference type="Proteomes" id="UP000594923"/>
    </source>
</evidence>
<feature type="compositionally biased region" description="Pro residues" evidence="1">
    <location>
        <begin position="110"/>
        <end position="119"/>
    </location>
</feature>
<evidence type="ECO:0000313" key="2">
    <source>
        <dbReference type="EMBL" id="QOQ77834.1"/>
    </source>
</evidence>
<feature type="compositionally biased region" description="Basic and acidic residues" evidence="1">
    <location>
        <begin position="31"/>
        <end position="49"/>
    </location>
</feature>
<dbReference type="RefSeq" id="WP_197629118.1">
    <property type="nucleotide sequence ID" value="NZ_CP063073.1"/>
</dbReference>